<dbReference type="GO" id="GO:0008270">
    <property type="term" value="F:zinc ion binding"/>
    <property type="evidence" value="ECO:0007669"/>
    <property type="project" value="InterPro"/>
</dbReference>
<feature type="region of interest" description="Disordered" evidence="2">
    <location>
        <begin position="230"/>
        <end position="266"/>
    </location>
</feature>
<keyword evidence="1" id="KW-0507">mRNA processing</keyword>
<comment type="caution">
    <text evidence="3">The sequence shown here is derived from an EMBL/GenBank/DDBJ whole genome shotgun (WGS) entry which is preliminary data.</text>
</comment>
<evidence type="ECO:0000256" key="2">
    <source>
        <dbReference type="SAM" id="MobiDB-lite"/>
    </source>
</evidence>
<evidence type="ECO:0008006" key="5">
    <source>
        <dbReference type="Google" id="ProtNLM"/>
    </source>
</evidence>
<dbReference type="EMBL" id="MU167520">
    <property type="protein sequence ID" value="KAG0139813.1"/>
    <property type="molecule type" value="Genomic_DNA"/>
</dbReference>
<evidence type="ECO:0000313" key="3">
    <source>
        <dbReference type="EMBL" id="KAG0139813.1"/>
    </source>
</evidence>
<gene>
    <name evidence="3" type="ORF">CROQUDRAFT_101033</name>
</gene>
<feature type="compositionally biased region" description="Polar residues" evidence="2">
    <location>
        <begin position="17"/>
        <end position="48"/>
    </location>
</feature>
<sequence length="432" mass="48001">MVKTRAANYGNDDESEGASNTPTPTLSPNFSTNSPIRTMPAKNTSNESEIPEWKTINFRSKIMTIVKNSGKQLKKDGSNYRDWNFCIRDLIDDWIEPGWLDCDDAHLADPKGDRIVLMVIKSSIETDIAMKISKAPSAADATKTIKALFYFPSRSKQVACLHNMLAVCLDNDEDVDTYLRSIAEGFDELDQDGFVFTKDSLMSIFYELALPAKYSDVTSTLNGVLRVKPTDPITANQTPGSNMRPSQGNLRPQFRITGRTNSSPAHVDKCRACGTNGHWAWACPHNLKNMDRSEQADTWRSQPQRGPRASTSTNNASERSIKVNFVDINGNPFEAEIEGLLPEGVWMSKGNLEASDDTDNIGDTGALHNVTGDVSRLIHFRKLKRPIPLFVATETPTAYITGWGTLMYQSDDGSPLLLDDRREGRGKRKGRT</sequence>
<feature type="compositionally biased region" description="Polar residues" evidence="2">
    <location>
        <begin position="233"/>
        <end position="250"/>
    </location>
</feature>
<evidence type="ECO:0000313" key="4">
    <source>
        <dbReference type="Proteomes" id="UP000886653"/>
    </source>
</evidence>
<evidence type="ECO:0000256" key="1">
    <source>
        <dbReference type="ARBA" id="ARBA00022664"/>
    </source>
</evidence>
<feature type="compositionally biased region" description="Polar residues" evidence="2">
    <location>
        <begin position="298"/>
        <end position="316"/>
    </location>
</feature>
<feature type="region of interest" description="Disordered" evidence="2">
    <location>
        <begin position="1"/>
        <end position="48"/>
    </location>
</feature>
<accession>A0A9P6N685</accession>
<dbReference type="GO" id="GO:0003676">
    <property type="term" value="F:nucleic acid binding"/>
    <property type="evidence" value="ECO:0007669"/>
    <property type="project" value="InterPro"/>
</dbReference>
<dbReference type="SUPFAM" id="SSF57756">
    <property type="entry name" value="Retrovirus zinc finger-like domains"/>
    <property type="match status" value="1"/>
</dbReference>
<dbReference type="AlphaFoldDB" id="A0A9P6N685"/>
<dbReference type="InterPro" id="IPR036875">
    <property type="entry name" value="Znf_CCHC_sf"/>
</dbReference>
<keyword evidence="4" id="KW-1185">Reference proteome</keyword>
<proteinExistence type="predicted"/>
<dbReference type="Proteomes" id="UP000886653">
    <property type="component" value="Unassembled WGS sequence"/>
</dbReference>
<dbReference type="OrthoDB" id="116316at2759"/>
<protein>
    <recommendedName>
        <fullName evidence="5">CCHC-type domain-containing protein</fullName>
    </recommendedName>
</protein>
<name>A0A9P6N685_9BASI</name>
<reference evidence="3" key="1">
    <citation type="submission" date="2013-11" db="EMBL/GenBank/DDBJ databases">
        <title>Genome sequence of the fusiform rust pathogen reveals effectors for host alternation and coevolution with pine.</title>
        <authorList>
            <consortium name="DOE Joint Genome Institute"/>
            <person name="Smith K."/>
            <person name="Pendleton A."/>
            <person name="Kubisiak T."/>
            <person name="Anderson C."/>
            <person name="Salamov A."/>
            <person name="Aerts A."/>
            <person name="Riley R."/>
            <person name="Clum A."/>
            <person name="Lindquist E."/>
            <person name="Ence D."/>
            <person name="Campbell M."/>
            <person name="Kronenberg Z."/>
            <person name="Feau N."/>
            <person name="Dhillon B."/>
            <person name="Hamelin R."/>
            <person name="Burleigh J."/>
            <person name="Smith J."/>
            <person name="Yandell M."/>
            <person name="Nelson C."/>
            <person name="Grigoriev I."/>
            <person name="Davis J."/>
        </authorList>
    </citation>
    <scope>NUCLEOTIDE SEQUENCE</scope>
    <source>
        <strain evidence="3">G11</strain>
    </source>
</reference>
<feature type="region of interest" description="Disordered" evidence="2">
    <location>
        <begin position="293"/>
        <end position="316"/>
    </location>
</feature>
<dbReference type="Gene3D" id="4.10.60.10">
    <property type="entry name" value="Zinc finger, CCHC-type"/>
    <property type="match status" value="1"/>
</dbReference>
<organism evidence="3 4">
    <name type="scientific">Cronartium quercuum f. sp. fusiforme G11</name>
    <dbReference type="NCBI Taxonomy" id="708437"/>
    <lineage>
        <taxon>Eukaryota</taxon>
        <taxon>Fungi</taxon>
        <taxon>Dikarya</taxon>
        <taxon>Basidiomycota</taxon>
        <taxon>Pucciniomycotina</taxon>
        <taxon>Pucciniomycetes</taxon>
        <taxon>Pucciniales</taxon>
        <taxon>Coleosporiaceae</taxon>
        <taxon>Cronartium</taxon>
    </lineage>
</organism>
<dbReference type="GO" id="GO:0006397">
    <property type="term" value="P:mRNA processing"/>
    <property type="evidence" value="ECO:0007669"/>
    <property type="project" value="UniProtKB-KW"/>
</dbReference>